<name>A0AAP0WN50_LIQFO</name>
<gene>
    <name evidence="1" type="ORF">L1049_021878</name>
</gene>
<comment type="caution">
    <text evidence="1">The sequence shown here is derived from an EMBL/GenBank/DDBJ whole genome shotgun (WGS) entry which is preliminary data.</text>
</comment>
<sequence>MNTDVGKLIGNKVGEFVDMEQREEGLCWGKFLRIRVRVNVLQPLKHGVTLKVKDQTMHSEKDCDMRYTEGVLHPDKVTQYEAWLRVLDKPKTSKDWKDSTTPSS</sequence>
<evidence type="ECO:0000313" key="2">
    <source>
        <dbReference type="Proteomes" id="UP001415857"/>
    </source>
</evidence>
<dbReference type="Proteomes" id="UP001415857">
    <property type="component" value="Unassembled WGS sequence"/>
</dbReference>
<proteinExistence type="predicted"/>
<protein>
    <submittedName>
        <fullName evidence="1">Uncharacterized protein</fullName>
    </submittedName>
</protein>
<dbReference type="AlphaFoldDB" id="A0AAP0WN50"/>
<reference evidence="1 2" key="1">
    <citation type="journal article" date="2024" name="Plant J.">
        <title>Genome sequences and population genomics reveal climatic adaptation and genomic divergence between two closely related sweetgum species.</title>
        <authorList>
            <person name="Xu W.Q."/>
            <person name="Ren C.Q."/>
            <person name="Zhang X.Y."/>
            <person name="Comes H.P."/>
            <person name="Liu X.H."/>
            <person name="Li Y.G."/>
            <person name="Kettle C.J."/>
            <person name="Jalonen R."/>
            <person name="Gaisberger H."/>
            <person name="Ma Y.Z."/>
            <person name="Qiu Y.X."/>
        </authorList>
    </citation>
    <scope>NUCLEOTIDE SEQUENCE [LARGE SCALE GENOMIC DNA]</scope>
    <source>
        <strain evidence="1">Hangzhou</strain>
    </source>
</reference>
<dbReference type="EMBL" id="JBBPBK010000011">
    <property type="protein sequence ID" value="KAK9274627.1"/>
    <property type="molecule type" value="Genomic_DNA"/>
</dbReference>
<keyword evidence="2" id="KW-1185">Reference proteome</keyword>
<organism evidence="1 2">
    <name type="scientific">Liquidambar formosana</name>
    <name type="common">Formosan gum</name>
    <dbReference type="NCBI Taxonomy" id="63359"/>
    <lineage>
        <taxon>Eukaryota</taxon>
        <taxon>Viridiplantae</taxon>
        <taxon>Streptophyta</taxon>
        <taxon>Embryophyta</taxon>
        <taxon>Tracheophyta</taxon>
        <taxon>Spermatophyta</taxon>
        <taxon>Magnoliopsida</taxon>
        <taxon>eudicotyledons</taxon>
        <taxon>Gunneridae</taxon>
        <taxon>Pentapetalae</taxon>
        <taxon>Saxifragales</taxon>
        <taxon>Altingiaceae</taxon>
        <taxon>Liquidambar</taxon>
    </lineage>
</organism>
<evidence type="ECO:0000313" key="1">
    <source>
        <dbReference type="EMBL" id="KAK9274627.1"/>
    </source>
</evidence>
<accession>A0AAP0WN50</accession>